<sequence length="127" mass="14530">MTIGELAARFDLATHVLRHWEAMGLLTPTERVNGRRRYDNGHVARVAMIMRGKSAGMSLEQLGEVLRSTSRTERHDVLRRHHAELEQRLRELEASKTMIEHALTCTAQDFTTCPAFRALVENIEHGR</sequence>
<dbReference type="SUPFAM" id="SSF46955">
    <property type="entry name" value="Putative DNA-binding domain"/>
    <property type="match status" value="1"/>
</dbReference>
<dbReference type="PROSITE" id="PS50937">
    <property type="entry name" value="HTH_MERR_2"/>
    <property type="match status" value="1"/>
</dbReference>
<dbReference type="PANTHER" id="PTHR30204:SF69">
    <property type="entry name" value="MERR-FAMILY TRANSCRIPTIONAL REGULATOR"/>
    <property type="match status" value="1"/>
</dbReference>
<evidence type="ECO:0000259" key="6">
    <source>
        <dbReference type="PROSITE" id="PS50937"/>
    </source>
</evidence>
<dbReference type="Proteomes" id="UP001611450">
    <property type="component" value="Unassembled WGS sequence"/>
</dbReference>
<dbReference type="Gene3D" id="1.10.1660.10">
    <property type="match status" value="1"/>
</dbReference>
<keyword evidence="3" id="KW-0238">DNA-binding</keyword>
<dbReference type="PRINTS" id="PR00040">
    <property type="entry name" value="HTHMERR"/>
</dbReference>
<proteinExistence type="predicted"/>
<dbReference type="InterPro" id="IPR047057">
    <property type="entry name" value="MerR_fam"/>
</dbReference>
<dbReference type="InterPro" id="IPR000551">
    <property type="entry name" value="MerR-type_HTH_dom"/>
</dbReference>
<protein>
    <submittedName>
        <fullName evidence="7">MerR family transcriptional regulator</fullName>
    </submittedName>
</protein>
<name>A0ABW7W8A9_9NOCA</name>
<reference evidence="7 8" key="1">
    <citation type="submission" date="2024-10" db="EMBL/GenBank/DDBJ databases">
        <title>The Natural Products Discovery Center: Release of the First 8490 Sequenced Strains for Exploring Actinobacteria Biosynthetic Diversity.</title>
        <authorList>
            <person name="Kalkreuter E."/>
            <person name="Kautsar S.A."/>
            <person name="Yang D."/>
            <person name="Bader C.D."/>
            <person name="Teijaro C.N."/>
            <person name="Fluegel L."/>
            <person name="Davis C.M."/>
            <person name="Simpson J.R."/>
            <person name="Lauterbach L."/>
            <person name="Steele A.D."/>
            <person name="Gui C."/>
            <person name="Meng S."/>
            <person name="Li G."/>
            <person name="Viehrig K."/>
            <person name="Ye F."/>
            <person name="Su P."/>
            <person name="Kiefer A.F."/>
            <person name="Nichols A."/>
            <person name="Cepeda A.J."/>
            <person name="Yan W."/>
            <person name="Fan B."/>
            <person name="Jiang Y."/>
            <person name="Adhikari A."/>
            <person name="Zheng C.-J."/>
            <person name="Schuster L."/>
            <person name="Cowan T.M."/>
            <person name="Smanski M.J."/>
            <person name="Chevrette M.G."/>
            <person name="De Carvalho L.P.S."/>
            <person name="Shen B."/>
        </authorList>
    </citation>
    <scope>NUCLEOTIDE SEQUENCE [LARGE SCALE GENOMIC DNA]</scope>
    <source>
        <strain evidence="7 8">NPDC019626</strain>
    </source>
</reference>
<dbReference type="Pfam" id="PF13411">
    <property type="entry name" value="MerR_1"/>
    <property type="match status" value="1"/>
</dbReference>
<dbReference type="PANTHER" id="PTHR30204">
    <property type="entry name" value="REDOX-CYCLING DRUG-SENSING TRANSCRIPTIONAL ACTIVATOR SOXR"/>
    <property type="match status" value="1"/>
</dbReference>
<evidence type="ECO:0000256" key="4">
    <source>
        <dbReference type="ARBA" id="ARBA00023163"/>
    </source>
</evidence>
<feature type="domain" description="HTH merR-type" evidence="6">
    <location>
        <begin position="1"/>
        <end position="68"/>
    </location>
</feature>
<evidence type="ECO:0000256" key="3">
    <source>
        <dbReference type="ARBA" id="ARBA00023125"/>
    </source>
</evidence>
<evidence type="ECO:0000256" key="2">
    <source>
        <dbReference type="ARBA" id="ARBA00023015"/>
    </source>
</evidence>
<organism evidence="7 8">
    <name type="scientific">Nocardia beijingensis</name>
    <dbReference type="NCBI Taxonomy" id="95162"/>
    <lineage>
        <taxon>Bacteria</taxon>
        <taxon>Bacillati</taxon>
        <taxon>Actinomycetota</taxon>
        <taxon>Actinomycetes</taxon>
        <taxon>Mycobacteriales</taxon>
        <taxon>Nocardiaceae</taxon>
        <taxon>Nocardia</taxon>
    </lineage>
</organism>
<dbReference type="RefSeq" id="WP_396945948.1">
    <property type="nucleotide sequence ID" value="NZ_JBIRXV010000001.1"/>
</dbReference>
<keyword evidence="2" id="KW-0805">Transcription regulation</keyword>
<dbReference type="EMBL" id="JBIRXV010000001">
    <property type="protein sequence ID" value="MFI2319218.1"/>
    <property type="molecule type" value="Genomic_DNA"/>
</dbReference>
<feature type="coiled-coil region" evidence="5">
    <location>
        <begin position="75"/>
        <end position="102"/>
    </location>
</feature>
<keyword evidence="4" id="KW-0804">Transcription</keyword>
<comment type="caution">
    <text evidence="7">The sequence shown here is derived from an EMBL/GenBank/DDBJ whole genome shotgun (WGS) entry which is preliminary data.</text>
</comment>
<keyword evidence="8" id="KW-1185">Reference proteome</keyword>
<dbReference type="SMART" id="SM00422">
    <property type="entry name" value="HTH_MERR"/>
    <property type="match status" value="1"/>
</dbReference>
<evidence type="ECO:0000313" key="7">
    <source>
        <dbReference type="EMBL" id="MFI2319218.1"/>
    </source>
</evidence>
<evidence type="ECO:0000256" key="5">
    <source>
        <dbReference type="SAM" id="Coils"/>
    </source>
</evidence>
<dbReference type="InterPro" id="IPR009061">
    <property type="entry name" value="DNA-bd_dom_put_sf"/>
</dbReference>
<keyword evidence="5" id="KW-0175">Coiled coil</keyword>
<keyword evidence="1" id="KW-0678">Repressor</keyword>
<gene>
    <name evidence="7" type="ORF">ACH47G_01900</name>
</gene>
<evidence type="ECO:0000313" key="8">
    <source>
        <dbReference type="Proteomes" id="UP001611450"/>
    </source>
</evidence>
<accession>A0ABW7W8A9</accession>
<dbReference type="CDD" id="cd00592">
    <property type="entry name" value="HTH_MerR-like"/>
    <property type="match status" value="1"/>
</dbReference>
<evidence type="ECO:0000256" key="1">
    <source>
        <dbReference type="ARBA" id="ARBA00022491"/>
    </source>
</evidence>